<dbReference type="KEGG" id="cheb:HH215_28510"/>
<gene>
    <name evidence="1" type="ORF">HH215_28510</name>
</gene>
<accession>A0A7Z2VP98</accession>
<dbReference type="AlphaFoldDB" id="A0A7Z2VP98"/>
<organism evidence="1 2">
    <name type="scientific">Cohnella herbarum</name>
    <dbReference type="NCBI Taxonomy" id="2728023"/>
    <lineage>
        <taxon>Bacteria</taxon>
        <taxon>Bacillati</taxon>
        <taxon>Bacillota</taxon>
        <taxon>Bacilli</taxon>
        <taxon>Bacillales</taxon>
        <taxon>Paenibacillaceae</taxon>
        <taxon>Cohnella</taxon>
    </lineage>
</organism>
<sequence>MAAYMGQRIVDGVYTYEFVIGKRPDLQVEIDAYLVSKDKEDLIGSSAKEGFQL</sequence>
<proteinExistence type="predicted"/>
<dbReference type="EMBL" id="CP051680">
    <property type="protein sequence ID" value="QJD86724.1"/>
    <property type="molecule type" value="Genomic_DNA"/>
</dbReference>
<evidence type="ECO:0000313" key="1">
    <source>
        <dbReference type="EMBL" id="QJD86724.1"/>
    </source>
</evidence>
<dbReference type="RefSeq" id="WP_169282970.1">
    <property type="nucleotide sequence ID" value="NZ_CP051680.1"/>
</dbReference>
<keyword evidence="2" id="KW-1185">Reference proteome</keyword>
<name>A0A7Z2VP98_9BACL</name>
<protein>
    <submittedName>
        <fullName evidence="1">Uncharacterized protein</fullName>
    </submittedName>
</protein>
<reference evidence="1 2" key="1">
    <citation type="submission" date="2020-04" db="EMBL/GenBank/DDBJ databases">
        <title>Genome sequencing of novel species.</title>
        <authorList>
            <person name="Heo J."/>
            <person name="Kim S.-J."/>
            <person name="Kim J.-S."/>
            <person name="Hong S.-B."/>
            <person name="Kwon S.-W."/>
        </authorList>
    </citation>
    <scope>NUCLEOTIDE SEQUENCE [LARGE SCALE GENOMIC DNA]</scope>
    <source>
        <strain evidence="1 2">MFER-1</strain>
    </source>
</reference>
<dbReference type="Proteomes" id="UP000502248">
    <property type="component" value="Chromosome"/>
</dbReference>
<evidence type="ECO:0000313" key="2">
    <source>
        <dbReference type="Proteomes" id="UP000502248"/>
    </source>
</evidence>